<dbReference type="AlphaFoldDB" id="A0A8S1JDZ0"/>
<organism evidence="1 2">
    <name type="scientific">Ostreobium quekettii</name>
    <dbReference type="NCBI Taxonomy" id="121088"/>
    <lineage>
        <taxon>Eukaryota</taxon>
        <taxon>Viridiplantae</taxon>
        <taxon>Chlorophyta</taxon>
        <taxon>core chlorophytes</taxon>
        <taxon>Ulvophyceae</taxon>
        <taxon>TCBD clade</taxon>
        <taxon>Bryopsidales</taxon>
        <taxon>Ostreobineae</taxon>
        <taxon>Ostreobiaceae</taxon>
        <taxon>Ostreobium</taxon>
    </lineage>
</organism>
<feature type="non-terminal residue" evidence="1">
    <location>
        <position position="1"/>
    </location>
</feature>
<comment type="caution">
    <text evidence="1">The sequence shown here is derived from an EMBL/GenBank/DDBJ whole genome shotgun (WGS) entry which is preliminary data.</text>
</comment>
<proteinExistence type="predicted"/>
<accession>A0A8S1JDZ0</accession>
<keyword evidence="2" id="KW-1185">Reference proteome</keyword>
<feature type="non-terminal residue" evidence="1">
    <location>
        <position position="68"/>
    </location>
</feature>
<reference evidence="1" key="1">
    <citation type="submission" date="2020-12" db="EMBL/GenBank/DDBJ databases">
        <authorList>
            <person name="Iha C."/>
        </authorList>
    </citation>
    <scope>NUCLEOTIDE SEQUENCE</scope>
</reference>
<protein>
    <submittedName>
        <fullName evidence="1">Uncharacterized protein</fullName>
    </submittedName>
</protein>
<dbReference type="EMBL" id="CAJHUC010002819">
    <property type="protein sequence ID" value="CAD7704425.1"/>
    <property type="molecule type" value="Genomic_DNA"/>
</dbReference>
<dbReference type="Proteomes" id="UP000708148">
    <property type="component" value="Unassembled WGS sequence"/>
</dbReference>
<evidence type="ECO:0000313" key="1">
    <source>
        <dbReference type="EMBL" id="CAD7704425.1"/>
    </source>
</evidence>
<evidence type="ECO:0000313" key="2">
    <source>
        <dbReference type="Proteomes" id="UP000708148"/>
    </source>
</evidence>
<name>A0A8S1JDZ0_9CHLO</name>
<gene>
    <name evidence="1" type="ORF">OSTQU699_LOCUS9780</name>
</gene>
<sequence length="68" mass="7816">NEDGVRHLEGVMCELEEWQLLAEVTPDALEAAELYAAIGHFSSAAKRLRPKLETDPRNREVLCRYYLK</sequence>